<protein>
    <submittedName>
        <fullName evidence="2">Uncharacterized protein</fullName>
    </submittedName>
</protein>
<keyword evidence="1" id="KW-0812">Transmembrane</keyword>
<dbReference type="InParanoid" id="A0A1X7TD29"/>
<accession>A0A1X7TD29</accession>
<organism evidence="2">
    <name type="scientific">Amphimedon queenslandica</name>
    <name type="common">Sponge</name>
    <dbReference type="NCBI Taxonomy" id="400682"/>
    <lineage>
        <taxon>Eukaryota</taxon>
        <taxon>Metazoa</taxon>
        <taxon>Porifera</taxon>
        <taxon>Demospongiae</taxon>
        <taxon>Heteroscleromorpha</taxon>
        <taxon>Haplosclerida</taxon>
        <taxon>Niphatidae</taxon>
        <taxon>Amphimedon</taxon>
    </lineage>
</organism>
<feature type="transmembrane region" description="Helical" evidence="1">
    <location>
        <begin position="50"/>
        <end position="69"/>
    </location>
</feature>
<feature type="transmembrane region" description="Helical" evidence="1">
    <location>
        <begin position="212"/>
        <end position="241"/>
    </location>
</feature>
<dbReference type="EnsemblMetazoa" id="Aqu2.1.12480_001">
    <property type="protein sequence ID" value="Aqu2.1.12480_001"/>
    <property type="gene ID" value="Aqu2.1.12480"/>
</dbReference>
<reference evidence="2" key="1">
    <citation type="submission" date="2017-05" db="UniProtKB">
        <authorList>
            <consortium name="EnsemblMetazoa"/>
        </authorList>
    </citation>
    <scope>IDENTIFICATION</scope>
</reference>
<evidence type="ECO:0000256" key="1">
    <source>
        <dbReference type="SAM" id="Phobius"/>
    </source>
</evidence>
<sequence>MQYFVHGSFPSYGLYAVELILTGFIQLDPKMFGLINVCAPHSLGPMQYAAVHYVNPLFLMGAIALLIYTSNKWPKYAIFIGDSSSVNMICIALYLIFFSLTQTSLSILEPVQFSGISTMYVSLDPTLEYFDLEGHLPYALVAIVIQLFLVLPFLFLLIFAPYLIRIKRLNLTLQPYSKKRLNVLDGFLMLDLVLLGILHGNTANIVFDDIQVLKMIIVYILVLLPLAYIVFLCVIHLFYILKSKLKARQNGRQRLEVEDTRERVTAITRSTATRSSVSVTYDIKDGDDAIFVNRLEREPLLFALNDDESTGSDTNYDTVRKEPAVSIIELSRTAGDV</sequence>
<feature type="transmembrane region" description="Helical" evidence="1">
    <location>
        <begin position="181"/>
        <end position="200"/>
    </location>
</feature>
<keyword evidence="1" id="KW-0472">Membrane</keyword>
<feature type="transmembrane region" description="Helical" evidence="1">
    <location>
        <begin position="76"/>
        <end position="100"/>
    </location>
</feature>
<dbReference type="AlphaFoldDB" id="A0A1X7TD29"/>
<keyword evidence="1" id="KW-1133">Transmembrane helix</keyword>
<feature type="transmembrane region" description="Helical" evidence="1">
    <location>
        <begin position="138"/>
        <end position="160"/>
    </location>
</feature>
<evidence type="ECO:0000313" key="2">
    <source>
        <dbReference type="EnsemblMetazoa" id="Aqu2.1.12480_001"/>
    </source>
</evidence>
<name>A0A1X7TD29_AMPQE</name>
<proteinExistence type="predicted"/>